<keyword evidence="4 8" id="KW-0031">Aminopeptidase</keyword>
<dbReference type="SUPFAM" id="SSF52949">
    <property type="entry name" value="Macro domain-like"/>
    <property type="match status" value="1"/>
</dbReference>
<organism evidence="10 11">
    <name type="scientific">Megasphaera hominis</name>
    <dbReference type="NCBI Taxonomy" id="159836"/>
    <lineage>
        <taxon>Bacteria</taxon>
        <taxon>Bacillati</taxon>
        <taxon>Bacillota</taxon>
        <taxon>Negativicutes</taxon>
        <taxon>Veillonellales</taxon>
        <taxon>Veillonellaceae</taxon>
        <taxon>Megasphaera</taxon>
    </lineage>
</organism>
<evidence type="ECO:0000256" key="6">
    <source>
        <dbReference type="ARBA" id="ARBA00022801"/>
    </source>
</evidence>
<comment type="catalytic activity">
    <reaction evidence="2 8">
        <text>Release of an N-terminal amino acid, preferentially leucine, but not glutamic or aspartic acids.</text>
        <dbReference type="EC" id="3.4.11.10"/>
    </reaction>
</comment>
<dbReference type="SUPFAM" id="SSF53187">
    <property type="entry name" value="Zn-dependent exopeptidases"/>
    <property type="match status" value="1"/>
</dbReference>
<evidence type="ECO:0000313" key="11">
    <source>
        <dbReference type="Proteomes" id="UP000606870"/>
    </source>
</evidence>
<comment type="caution">
    <text evidence="10">The sequence shown here is derived from an EMBL/GenBank/DDBJ whole genome shotgun (WGS) entry which is preliminary data.</text>
</comment>
<evidence type="ECO:0000256" key="7">
    <source>
        <dbReference type="ARBA" id="ARBA00049972"/>
    </source>
</evidence>
<dbReference type="EC" id="3.4.11.1" evidence="8"/>
<dbReference type="InterPro" id="IPR000819">
    <property type="entry name" value="Peptidase_M17_C"/>
</dbReference>
<dbReference type="Pfam" id="PF00883">
    <property type="entry name" value="Peptidase_M17"/>
    <property type="match status" value="1"/>
</dbReference>
<feature type="binding site" evidence="8">
    <location>
        <position position="334"/>
    </location>
    <ligand>
        <name>Mn(2+)</name>
        <dbReference type="ChEBI" id="CHEBI:29035"/>
        <label>1</label>
    </ligand>
</feature>
<keyword evidence="11" id="KW-1185">Reference proteome</keyword>
<dbReference type="EC" id="3.4.11.10" evidence="8"/>
<keyword evidence="5 8" id="KW-0645">Protease</keyword>
<dbReference type="Gene3D" id="3.40.630.10">
    <property type="entry name" value="Zn peptidases"/>
    <property type="match status" value="1"/>
</dbReference>
<evidence type="ECO:0000259" key="9">
    <source>
        <dbReference type="PROSITE" id="PS00631"/>
    </source>
</evidence>
<feature type="binding site" evidence="8">
    <location>
        <position position="332"/>
    </location>
    <ligand>
        <name>Mn(2+)</name>
        <dbReference type="ChEBI" id="CHEBI:29035"/>
        <label>1</label>
    </ligand>
</feature>
<comment type="catalytic activity">
    <reaction evidence="1 8">
        <text>Release of an N-terminal amino acid, Xaa-|-Yaa-, in which Xaa is preferably Leu, but may be other amino acids including Pro although not Arg or Lys, and Yaa may be Pro. Amino acid amides and methyl esters are also readily hydrolyzed, but rates on arylamides are exceedingly low.</text>
        <dbReference type="EC" id="3.4.11.1"/>
    </reaction>
</comment>
<comment type="cofactor">
    <cofactor evidence="8">
        <name>Mn(2+)</name>
        <dbReference type="ChEBI" id="CHEBI:29035"/>
    </cofactor>
    <text evidence="8">Binds 2 manganese ions per subunit.</text>
</comment>
<feature type="binding site" evidence="8">
    <location>
        <position position="273"/>
    </location>
    <ligand>
        <name>Mn(2+)</name>
        <dbReference type="ChEBI" id="CHEBI:29035"/>
        <label>2</label>
    </ligand>
</feature>
<keyword evidence="8" id="KW-0479">Metal-binding</keyword>
<evidence type="ECO:0000256" key="2">
    <source>
        <dbReference type="ARBA" id="ARBA00000967"/>
    </source>
</evidence>
<evidence type="ECO:0000256" key="1">
    <source>
        <dbReference type="ARBA" id="ARBA00000135"/>
    </source>
</evidence>
<feature type="active site" evidence="8">
    <location>
        <position position="262"/>
    </location>
</feature>
<feature type="domain" description="Cytosol aminopeptidase" evidence="9">
    <location>
        <begin position="330"/>
        <end position="337"/>
    </location>
</feature>
<evidence type="ECO:0000313" key="10">
    <source>
        <dbReference type="EMBL" id="MBC3536409.1"/>
    </source>
</evidence>
<accession>A0ABR6VIA2</accession>
<dbReference type="GO" id="GO:0004177">
    <property type="term" value="F:aminopeptidase activity"/>
    <property type="evidence" value="ECO:0007669"/>
    <property type="project" value="UniProtKB-KW"/>
</dbReference>
<dbReference type="PROSITE" id="PS00631">
    <property type="entry name" value="CYTOSOL_AP"/>
    <property type="match status" value="1"/>
</dbReference>
<dbReference type="HAMAP" id="MF_00181">
    <property type="entry name" value="Cytosol_peptidase_M17"/>
    <property type="match status" value="1"/>
</dbReference>
<protein>
    <recommendedName>
        <fullName evidence="8">Probable cytosol aminopeptidase</fullName>
        <ecNumber evidence="8">3.4.11.1</ecNumber>
    </recommendedName>
    <alternativeName>
        <fullName evidence="8">Leucine aminopeptidase</fullName>
        <shortName evidence="8">LAP</shortName>
        <ecNumber evidence="8">3.4.11.10</ecNumber>
    </alternativeName>
    <alternativeName>
        <fullName evidence="8">Leucyl aminopeptidase</fullName>
    </alternativeName>
</protein>
<feature type="binding site" evidence="8">
    <location>
        <position position="255"/>
    </location>
    <ligand>
        <name>Mn(2+)</name>
        <dbReference type="ChEBI" id="CHEBI:29035"/>
        <label>2</label>
    </ligand>
</feature>
<dbReference type="PANTHER" id="PTHR11963">
    <property type="entry name" value="LEUCINE AMINOPEPTIDASE-RELATED"/>
    <property type="match status" value="1"/>
</dbReference>
<name>A0ABR6VIA2_9FIRM</name>
<proteinExistence type="inferred from homology"/>
<dbReference type="InterPro" id="IPR011356">
    <property type="entry name" value="Leucine_aapep/pepB"/>
</dbReference>
<dbReference type="Gene3D" id="3.40.220.10">
    <property type="entry name" value="Leucine Aminopeptidase, subunit E, domain 1"/>
    <property type="match status" value="1"/>
</dbReference>
<dbReference type="EMBL" id="JACOGK010000008">
    <property type="protein sequence ID" value="MBC3536409.1"/>
    <property type="molecule type" value="Genomic_DNA"/>
</dbReference>
<dbReference type="Proteomes" id="UP000606870">
    <property type="component" value="Unassembled WGS sequence"/>
</dbReference>
<dbReference type="PRINTS" id="PR00481">
    <property type="entry name" value="LAMNOPPTDASE"/>
</dbReference>
<dbReference type="PANTHER" id="PTHR11963:SF23">
    <property type="entry name" value="CYTOSOL AMINOPEPTIDASE"/>
    <property type="match status" value="1"/>
</dbReference>
<dbReference type="RefSeq" id="WP_186502569.1">
    <property type="nucleotide sequence ID" value="NZ_JACOGK010000008.1"/>
</dbReference>
<keyword evidence="8" id="KW-0963">Cytoplasm</keyword>
<dbReference type="NCBIfam" id="NF002073">
    <property type="entry name" value="PRK00913.1-2"/>
    <property type="match status" value="1"/>
</dbReference>
<comment type="function">
    <text evidence="7 8">Presumably involved in the processing and regular turnover of intracellular proteins. Catalyzes the removal of unsubstituted N-terminal amino acids from various peptides.</text>
</comment>
<feature type="active site" evidence="8">
    <location>
        <position position="336"/>
    </location>
</feature>
<keyword evidence="8" id="KW-0464">Manganese</keyword>
<gene>
    <name evidence="8" type="primary">pepA</name>
    <name evidence="10" type="ORF">H8J70_03980</name>
</gene>
<comment type="similarity">
    <text evidence="3 8">Belongs to the peptidase M17 family.</text>
</comment>
<comment type="subcellular location">
    <subcellularLocation>
        <location evidence="8">Cytoplasm</location>
    </subcellularLocation>
</comment>
<feature type="binding site" evidence="8">
    <location>
        <position position="255"/>
    </location>
    <ligand>
        <name>Mn(2+)</name>
        <dbReference type="ChEBI" id="CHEBI:29035"/>
        <label>1</label>
    </ligand>
</feature>
<keyword evidence="6 8" id="KW-0378">Hydrolase</keyword>
<reference evidence="10 11" key="1">
    <citation type="submission" date="2020-08" db="EMBL/GenBank/DDBJ databases">
        <authorList>
            <person name="Liu C."/>
            <person name="Sun Q."/>
        </authorList>
    </citation>
    <scope>NUCLEOTIDE SEQUENCE [LARGE SCALE GENOMIC DNA]</scope>
    <source>
        <strain evidence="10 11">NSJ-59</strain>
    </source>
</reference>
<dbReference type="CDD" id="cd00433">
    <property type="entry name" value="Peptidase_M17"/>
    <property type="match status" value="1"/>
</dbReference>
<feature type="binding site" evidence="8">
    <location>
        <position position="250"/>
    </location>
    <ligand>
        <name>Mn(2+)</name>
        <dbReference type="ChEBI" id="CHEBI:29035"/>
        <label>2</label>
    </ligand>
</feature>
<feature type="binding site" evidence="8">
    <location>
        <position position="334"/>
    </location>
    <ligand>
        <name>Mn(2+)</name>
        <dbReference type="ChEBI" id="CHEBI:29035"/>
        <label>2</label>
    </ligand>
</feature>
<sequence length="484" mass="53467">MITCNGNGSFDTLVIGVDKHMRALQYIPKEDQPALRTFLQERPDVLHYTSLYTFRSANGTKVHTYLLVGLDDKPVQYSTYEDFRVARRIMAAAIKENVRELALLLDTLEMDAPSLIDGLLYRNYEFIRYKTQTEPRLVKNINLITQSLQTKELNSMCYVYSSVYEGIYLARDLTNMPSNDLSPRKFAELVQELCKSDKIQVESLNKWSLEKKGMGGIVAVGKGSMNPPQLVTITYKGDPDNANMLGIVGKGILYDSGGLSLKSHAGLEFMKDDMAGAATALGVIRALMLLKYPVNVVAVLPLAENIPSGMSYRVDDVITMYTGKTVEIKNTDAEGRLVLADAVAYAQELGATRLVDFATLTGACVTAFGTVRSGMLGNDQEWLNRVFSAAERVHEKVWQFPADKEYEDQLKSEIADIKNVGGPAAGAITAGLFIKQFVKDDVPWIHFDIAGTAFNEKKDETGLFGATGVGIKTIMELLRSMATK</sequence>
<evidence type="ECO:0000256" key="4">
    <source>
        <dbReference type="ARBA" id="ARBA00022438"/>
    </source>
</evidence>
<evidence type="ECO:0000256" key="8">
    <source>
        <dbReference type="HAMAP-Rule" id="MF_00181"/>
    </source>
</evidence>
<dbReference type="InterPro" id="IPR043472">
    <property type="entry name" value="Macro_dom-like"/>
</dbReference>
<dbReference type="InterPro" id="IPR023042">
    <property type="entry name" value="Peptidase_M17_leu_NH2_pept"/>
</dbReference>
<evidence type="ECO:0000256" key="3">
    <source>
        <dbReference type="ARBA" id="ARBA00009528"/>
    </source>
</evidence>
<evidence type="ECO:0000256" key="5">
    <source>
        <dbReference type="ARBA" id="ARBA00022670"/>
    </source>
</evidence>